<feature type="transmembrane region" description="Helical" evidence="13">
    <location>
        <begin position="184"/>
        <end position="207"/>
    </location>
</feature>
<dbReference type="PRINTS" id="PR00410">
    <property type="entry name" value="PHEHYDRXLASE"/>
</dbReference>
<evidence type="ECO:0000256" key="12">
    <source>
        <dbReference type="ARBA" id="ARBA00023136"/>
    </source>
</evidence>
<keyword evidence="4 13" id="KW-0812">Transmembrane</keyword>
<dbReference type="RefSeq" id="WP_083488128.1">
    <property type="nucleotide sequence ID" value="NZ_LDJH01000008.1"/>
</dbReference>
<evidence type="ECO:0000256" key="4">
    <source>
        <dbReference type="ARBA" id="ARBA00022692"/>
    </source>
</evidence>
<dbReference type="InterPro" id="IPR050415">
    <property type="entry name" value="MRET"/>
</dbReference>
<evidence type="ECO:0000256" key="10">
    <source>
        <dbReference type="ARBA" id="ARBA00023004"/>
    </source>
</evidence>
<keyword evidence="10" id="KW-0408">Iron</keyword>
<accession>A0A0R0BYK1</accession>
<protein>
    <submittedName>
        <fullName evidence="15">Oxidoreductase</fullName>
    </submittedName>
</protein>
<dbReference type="GO" id="GO:0016491">
    <property type="term" value="F:oxidoreductase activity"/>
    <property type="evidence" value="ECO:0007669"/>
    <property type="project" value="UniProtKB-KW"/>
</dbReference>
<dbReference type="Gene3D" id="3.40.50.80">
    <property type="entry name" value="Nucleotide-binding domain of ferredoxin-NADP reductase (FNR) module"/>
    <property type="match status" value="1"/>
</dbReference>
<name>A0A0R0BYK1_9GAMM</name>
<dbReference type="GO" id="GO:0046872">
    <property type="term" value="F:metal ion binding"/>
    <property type="evidence" value="ECO:0007669"/>
    <property type="project" value="UniProtKB-KW"/>
</dbReference>
<evidence type="ECO:0000256" key="7">
    <source>
        <dbReference type="ARBA" id="ARBA00022827"/>
    </source>
</evidence>
<dbReference type="InterPro" id="IPR017927">
    <property type="entry name" value="FAD-bd_FR_type"/>
</dbReference>
<comment type="cofactor">
    <cofactor evidence="1">
        <name>FAD</name>
        <dbReference type="ChEBI" id="CHEBI:57692"/>
    </cofactor>
</comment>
<dbReference type="PATRIC" id="fig|266128.3.peg.2829"/>
<dbReference type="PROSITE" id="PS51384">
    <property type="entry name" value="FAD_FR"/>
    <property type="match status" value="1"/>
</dbReference>
<evidence type="ECO:0000256" key="13">
    <source>
        <dbReference type="SAM" id="Phobius"/>
    </source>
</evidence>
<evidence type="ECO:0000256" key="9">
    <source>
        <dbReference type="ARBA" id="ARBA00023002"/>
    </source>
</evidence>
<evidence type="ECO:0000256" key="6">
    <source>
        <dbReference type="ARBA" id="ARBA00022723"/>
    </source>
</evidence>
<feature type="transmembrane region" description="Helical" evidence="13">
    <location>
        <begin position="42"/>
        <end position="67"/>
    </location>
</feature>
<dbReference type="Gene3D" id="2.40.30.10">
    <property type="entry name" value="Translation factors"/>
    <property type="match status" value="1"/>
</dbReference>
<gene>
    <name evidence="15" type="ORF">ABB25_05810</name>
</gene>
<evidence type="ECO:0000256" key="3">
    <source>
        <dbReference type="ARBA" id="ARBA00022630"/>
    </source>
</evidence>
<dbReference type="InterPro" id="IPR039261">
    <property type="entry name" value="FNR_nucleotide-bd"/>
</dbReference>
<dbReference type="SUPFAM" id="SSF63380">
    <property type="entry name" value="Riboflavin synthase domain-like"/>
    <property type="match status" value="1"/>
</dbReference>
<comment type="subcellular location">
    <subcellularLocation>
        <location evidence="2">Membrane</location>
        <topology evidence="2">Multi-pass membrane protein</topology>
    </subcellularLocation>
</comment>
<reference evidence="15 16" key="1">
    <citation type="submission" date="2015-05" db="EMBL/GenBank/DDBJ databases">
        <title>Genome sequencing and analysis of members of genus Stenotrophomonas.</title>
        <authorList>
            <person name="Patil P.P."/>
            <person name="Midha S."/>
            <person name="Patil P.B."/>
        </authorList>
    </citation>
    <scope>NUCLEOTIDE SEQUENCE [LARGE SCALE GENOMIC DNA]</scope>
    <source>
        <strain evidence="15 16">DSM 17805</strain>
    </source>
</reference>
<proteinExistence type="predicted"/>
<keyword evidence="6" id="KW-0479">Metal-binding</keyword>
<keyword evidence="3" id="KW-0285">Flavoprotein</keyword>
<dbReference type="STRING" id="266128.ABB25_05810"/>
<keyword evidence="11" id="KW-0411">Iron-sulfur</keyword>
<evidence type="ECO:0000313" key="16">
    <source>
        <dbReference type="Proteomes" id="UP000051254"/>
    </source>
</evidence>
<keyword evidence="5" id="KW-0001">2Fe-2S</keyword>
<keyword evidence="12 13" id="KW-0472">Membrane</keyword>
<feature type="transmembrane region" description="Helical" evidence="13">
    <location>
        <begin position="20"/>
        <end position="36"/>
    </location>
</feature>
<keyword evidence="7" id="KW-0274">FAD</keyword>
<feature type="transmembrane region" description="Helical" evidence="13">
    <location>
        <begin position="125"/>
        <end position="142"/>
    </location>
</feature>
<dbReference type="GO" id="GO:0016020">
    <property type="term" value="C:membrane"/>
    <property type="evidence" value="ECO:0007669"/>
    <property type="project" value="UniProtKB-SubCell"/>
</dbReference>
<dbReference type="Pfam" id="PF01794">
    <property type="entry name" value="Ferric_reduct"/>
    <property type="match status" value="1"/>
</dbReference>
<evidence type="ECO:0000256" key="2">
    <source>
        <dbReference type="ARBA" id="ARBA00004141"/>
    </source>
</evidence>
<feature type="domain" description="FAD-binding FR-type" evidence="14">
    <location>
        <begin position="203"/>
        <end position="307"/>
    </location>
</feature>
<dbReference type="AlphaFoldDB" id="A0A0R0BYK1"/>
<dbReference type="PANTHER" id="PTHR47354:SF8">
    <property type="entry name" value="1,2-PHENYLACETYL-COA EPOXIDASE, SUBUNIT E"/>
    <property type="match status" value="1"/>
</dbReference>
<feature type="transmembrane region" description="Helical" evidence="13">
    <location>
        <begin position="154"/>
        <end position="172"/>
    </location>
</feature>
<keyword evidence="8 13" id="KW-1133">Transmembrane helix</keyword>
<organism evidence="15 16">
    <name type="scientific">Stenotrophomonas koreensis</name>
    <dbReference type="NCBI Taxonomy" id="266128"/>
    <lineage>
        <taxon>Bacteria</taxon>
        <taxon>Pseudomonadati</taxon>
        <taxon>Pseudomonadota</taxon>
        <taxon>Gammaproteobacteria</taxon>
        <taxon>Lysobacterales</taxon>
        <taxon>Lysobacteraceae</taxon>
        <taxon>Stenotrophomonas</taxon>
    </lineage>
</organism>
<dbReference type="Pfam" id="PF08022">
    <property type="entry name" value="FAD_binding_8"/>
    <property type="match status" value="1"/>
</dbReference>
<dbReference type="EMBL" id="LDJH01000008">
    <property type="protein sequence ID" value="KRG58978.1"/>
    <property type="molecule type" value="Genomic_DNA"/>
</dbReference>
<dbReference type="GO" id="GO:0051537">
    <property type="term" value="F:2 iron, 2 sulfur cluster binding"/>
    <property type="evidence" value="ECO:0007669"/>
    <property type="project" value="UniProtKB-KW"/>
</dbReference>
<keyword evidence="9" id="KW-0560">Oxidoreductase</keyword>
<sequence length="433" mass="47088">MKSHWWAMLLRSPRLGPGPLVGLVVILSFCALWLSVPTSSRLSLGTLSLGSGIAAVALMATAALLAARWPWVESFLGGLDRVYAAHKWLGIWALVLACVHFAFKSGHPDWQVLSIVELPSAATRLLRQLSFLALMLIVLLALNRNIPYRVWRWWHKLSGPLFLVVVAHWLSFRSPIVLASPAGVWLAVVSALGVLAAGYKLLLYPFLARHAEYRLVEVSSNGSAVYLQLVPVARAIPFAAGQFAFVSFKHEGLREPHPYTIASAAGADGAIAFMVRSLGDYTARLVQQAQPGLLAEVYAPFGRFQRQADGRQEIWIAGGVGITPFIAWLQDCVEPPAAAVTLFHFTTPGRELPAGIDLAGLCARRGVNLVEVTSGPATPAFREQFAQLVAQAGADRVQINFCGPPGLLEQVRGLMRASGVGEHCLRHELFQFR</sequence>
<evidence type="ECO:0000313" key="15">
    <source>
        <dbReference type="EMBL" id="KRG58978.1"/>
    </source>
</evidence>
<dbReference type="InterPro" id="IPR017938">
    <property type="entry name" value="Riboflavin_synthase-like_b-brl"/>
</dbReference>
<evidence type="ECO:0000256" key="5">
    <source>
        <dbReference type="ARBA" id="ARBA00022714"/>
    </source>
</evidence>
<dbReference type="GO" id="GO:0050660">
    <property type="term" value="F:flavin adenine dinucleotide binding"/>
    <property type="evidence" value="ECO:0007669"/>
    <property type="project" value="TreeGrafter"/>
</dbReference>
<dbReference type="SUPFAM" id="SSF52343">
    <property type="entry name" value="Ferredoxin reductase-like, C-terminal NADP-linked domain"/>
    <property type="match status" value="1"/>
</dbReference>
<evidence type="ECO:0000256" key="11">
    <source>
        <dbReference type="ARBA" id="ARBA00023014"/>
    </source>
</evidence>
<keyword evidence="16" id="KW-1185">Reference proteome</keyword>
<dbReference type="PANTHER" id="PTHR47354">
    <property type="entry name" value="NADH OXIDOREDUCTASE HCR"/>
    <property type="match status" value="1"/>
</dbReference>
<dbReference type="CDD" id="cd06198">
    <property type="entry name" value="FNR_like_3"/>
    <property type="match status" value="1"/>
</dbReference>
<comment type="caution">
    <text evidence="15">The sequence shown here is derived from an EMBL/GenBank/DDBJ whole genome shotgun (WGS) entry which is preliminary data.</text>
</comment>
<evidence type="ECO:0000256" key="8">
    <source>
        <dbReference type="ARBA" id="ARBA00022989"/>
    </source>
</evidence>
<dbReference type="Proteomes" id="UP000051254">
    <property type="component" value="Unassembled WGS sequence"/>
</dbReference>
<evidence type="ECO:0000256" key="1">
    <source>
        <dbReference type="ARBA" id="ARBA00001974"/>
    </source>
</evidence>
<dbReference type="InterPro" id="IPR013112">
    <property type="entry name" value="FAD-bd_8"/>
</dbReference>
<dbReference type="InterPro" id="IPR013130">
    <property type="entry name" value="Fe3_Rdtase_TM_dom"/>
</dbReference>
<evidence type="ECO:0000259" key="14">
    <source>
        <dbReference type="PROSITE" id="PS51384"/>
    </source>
</evidence>